<evidence type="ECO:0000256" key="2">
    <source>
        <dbReference type="ARBA" id="ARBA00034233"/>
    </source>
</evidence>
<dbReference type="SUPFAM" id="SSF55144">
    <property type="entry name" value="LigT-like"/>
    <property type="match status" value="1"/>
</dbReference>
<dbReference type="InterPro" id="IPR056175">
    <property type="entry name" value="Acb1-like_C"/>
</dbReference>
<dbReference type="Pfam" id="PF23474">
    <property type="entry name" value="Acb1"/>
    <property type="match status" value="1"/>
</dbReference>
<sequence>MFTDSFVGTYVACKFSDETLDFIQRIQEELRLPNPVPRDELHSTIVYSRVYVPFIPDDSPEHLADSCYLRIFETPEKNFLVLAYDSPYMQKRHAYGQILGSSAHDFDEYIPHITIAKDIGPLKYEGSYDFPIVTAHEYVEELRQD</sequence>
<organism evidence="10 11">
    <name type="scientific">Aeromonas phage AS-gz</name>
    <dbReference type="NCBI Taxonomy" id="2026082"/>
    <lineage>
        <taxon>Viruses</taxon>
        <taxon>Duplodnaviria</taxon>
        <taxon>Heunggongvirae</taxon>
        <taxon>Uroviricota</taxon>
        <taxon>Caudoviricetes</taxon>
        <taxon>Pantevenvirales</taxon>
        <taxon>Straboviridae</taxon>
        <taxon>Tulanevirus</taxon>
        <taxon>Tulanevirus asgz</taxon>
    </lineage>
</organism>
<feature type="domain" description="Anti-CBASS protein Acb1-like C-terminal" evidence="9">
    <location>
        <begin position="8"/>
        <end position="145"/>
    </location>
</feature>
<evidence type="ECO:0000256" key="7">
    <source>
        <dbReference type="ARBA" id="ARBA00034343"/>
    </source>
</evidence>
<evidence type="ECO:0000256" key="6">
    <source>
        <dbReference type="ARBA" id="ARBA00034316"/>
    </source>
</evidence>
<keyword evidence="1" id="KW-0378">Hydrolase</keyword>
<comment type="catalytic activity">
    <reaction evidence="2">
        <text>3',3',3'-cAAG + H2O = G[3'-5']pA[3'-5']pAp[3'] + H(+)</text>
        <dbReference type="Rhea" id="RHEA:72863"/>
        <dbReference type="ChEBI" id="CHEBI:15377"/>
        <dbReference type="ChEBI" id="CHEBI:15378"/>
        <dbReference type="ChEBI" id="CHEBI:143810"/>
        <dbReference type="ChEBI" id="CHEBI:192532"/>
    </reaction>
    <physiologicalReaction direction="left-to-right" evidence="2">
        <dbReference type="Rhea" id="RHEA:72864"/>
    </physiologicalReaction>
</comment>
<protein>
    <recommendedName>
        <fullName evidence="7">Anti-CBASS protein Acb1</fullName>
    </recommendedName>
</protein>
<keyword evidence="11" id="KW-1185">Reference proteome</keyword>
<comment type="catalytic activity">
    <reaction evidence="5">
        <text>3',3'-cGAMP + H2O = G[3'-5']pAp[3'] + H(+)</text>
        <dbReference type="Rhea" id="RHEA:72831"/>
        <dbReference type="ChEBI" id="CHEBI:15377"/>
        <dbReference type="ChEBI" id="CHEBI:15378"/>
        <dbReference type="ChEBI" id="CHEBI:71501"/>
        <dbReference type="ChEBI" id="CHEBI:192497"/>
    </reaction>
    <physiologicalReaction direction="left-to-right" evidence="5">
        <dbReference type="Rhea" id="RHEA:72832"/>
    </physiologicalReaction>
</comment>
<evidence type="ECO:0000256" key="8">
    <source>
        <dbReference type="ARBA" id="ARBA00048123"/>
    </source>
</evidence>
<evidence type="ECO:0000256" key="5">
    <source>
        <dbReference type="ARBA" id="ARBA00034283"/>
    </source>
</evidence>
<comment type="catalytic activity">
    <reaction evidence="3">
        <text>3',3',3'-c-tri-AMP + H2O = A[3'-5']pA[3'-5']pAp[3'] + H(+)</text>
        <dbReference type="Rhea" id="RHEA:72859"/>
        <dbReference type="ChEBI" id="CHEBI:15377"/>
        <dbReference type="ChEBI" id="CHEBI:15378"/>
        <dbReference type="ChEBI" id="CHEBI:192523"/>
        <dbReference type="ChEBI" id="CHEBI:192530"/>
    </reaction>
    <physiologicalReaction direction="left-to-right" evidence="3">
        <dbReference type="Rhea" id="RHEA:72860"/>
    </physiologicalReaction>
</comment>
<comment type="catalytic activity">
    <reaction evidence="4">
        <text>3',3',3'-cAAG + H2O = A[3'-5']pG[3'-5']pAp[3'] + H(+)</text>
        <dbReference type="Rhea" id="RHEA:72867"/>
        <dbReference type="ChEBI" id="CHEBI:15377"/>
        <dbReference type="ChEBI" id="CHEBI:15378"/>
        <dbReference type="ChEBI" id="CHEBI:143810"/>
        <dbReference type="ChEBI" id="CHEBI:192533"/>
    </reaction>
    <physiologicalReaction direction="left-to-right" evidence="4">
        <dbReference type="Rhea" id="RHEA:72868"/>
    </physiologicalReaction>
</comment>
<dbReference type="RefSeq" id="YP_009613211.1">
    <property type="nucleotide sequence ID" value="NC_042019.1"/>
</dbReference>
<evidence type="ECO:0000256" key="1">
    <source>
        <dbReference type="ARBA" id="ARBA00022801"/>
    </source>
</evidence>
<accession>A0A223LE34</accession>
<evidence type="ECO:0000313" key="10">
    <source>
        <dbReference type="EMBL" id="ASU00760.1"/>
    </source>
</evidence>
<reference evidence="10 11" key="1">
    <citation type="submission" date="2017-07" db="EMBL/GenBank/DDBJ databases">
        <title>In vitro design and evaluation of phage cocktails against multidrug-resistant Aeromonas salmonicida.</title>
        <authorList>
            <person name="Chen L."/>
            <person name="Yuan S."/>
            <person name="Ma Y."/>
        </authorList>
    </citation>
    <scope>NUCLEOTIDE SEQUENCE [LARGE SCALE GENOMIC DNA]</scope>
</reference>
<evidence type="ECO:0000313" key="11">
    <source>
        <dbReference type="Proteomes" id="UP000221110"/>
    </source>
</evidence>
<name>A0A223LE34_9CAUD</name>
<dbReference type="Proteomes" id="UP000221110">
    <property type="component" value="Segment"/>
</dbReference>
<comment type="similarity">
    <text evidence="6">Belongs to the anti-CBASS protein Acb1 family.</text>
</comment>
<proteinExistence type="inferred from homology"/>
<dbReference type="GO" id="GO:0016787">
    <property type="term" value="F:hydrolase activity"/>
    <property type="evidence" value="ECO:0007669"/>
    <property type="project" value="UniProtKB-KW"/>
</dbReference>
<dbReference type="InterPro" id="IPR009097">
    <property type="entry name" value="Cyclic_Pdiesterase"/>
</dbReference>
<comment type="catalytic activity">
    <reaction evidence="8">
        <text>3',3'-cUAMP + H2O = U[3'-5']pAp[3'] + H(+)</text>
        <dbReference type="Rhea" id="RHEA:72835"/>
        <dbReference type="ChEBI" id="CHEBI:15377"/>
        <dbReference type="ChEBI" id="CHEBI:15378"/>
        <dbReference type="ChEBI" id="CHEBI:143809"/>
        <dbReference type="ChEBI" id="CHEBI:192498"/>
    </reaction>
    <physiologicalReaction direction="left-to-right" evidence="8">
        <dbReference type="Rhea" id="RHEA:72836"/>
    </physiologicalReaction>
</comment>
<evidence type="ECO:0000256" key="4">
    <source>
        <dbReference type="ARBA" id="ARBA00034244"/>
    </source>
</evidence>
<dbReference type="GeneID" id="40089581"/>
<evidence type="ECO:0000259" key="9">
    <source>
        <dbReference type="Pfam" id="PF23474"/>
    </source>
</evidence>
<evidence type="ECO:0000256" key="3">
    <source>
        <dbReference type="ARBA" id="ARBA00034240"/>
    </source>
</evidence>
<dbReference type="EMBL" id="MF479730">
    <property type="protein sequence ID" value="ASU00760.1"/>
    <property type="molecule type" value="Genomic_DNA"/>
</dbReference>
<dbReference type="KEGG" id="vg:40089581"/>